<evidence type="ECO:0000256" key="1">
    <source>
        <dbReference type="ARBA" id="ARBA00001946"/>
    </source>
</evidence>
<dbReference type="EMBL" id="JACYTR010000013">
    <property type="protein sequence ID" value="MBD8525840.1"/>
    <property type="molecule type" value="Genomic_DNA"/>
</dbReference>
<feature type="domain" description="Response regulatory" evidence="6">
    <location>
        <begin position="128"/>
        <end position="250"/>
    </location>
</feature>
<dbReference type="SUPFAM" id="SSF55073">
    <property type="entry name" value="Nucleotide cyclase"/>
    <property type="match status" value="1"/>
</dbReference>
<dbReference type="CDD" id="cd00088">
    <property type="entry name" value="HPT"/>
    <property type="match status" value="1"/>
</dbReference>
<dbReference type="SUPFAM" id="SSF52172">
    <property type="entry name" value="CheY-like"/>
    <property type="match status" value="2"/>
</dbReference>
<dbReference type="SMART" id="SM00267">
    <property type="entry name" value="GGDEF"/>
    <property type="match status" value="1"/>
</dbReference>
<dbReference type="RefSeq" id="WP_192029260.1">
    <property type="nucleotide sequence ID" value="NZ_JACYTR010000013.1"/>
</dbReference>
<dbReference type="Gene3D" id="3.30.70.270">
    <property type="match status" value="1"/>
</dbReference>
<dbReference type="Proteomes" id="UP000613768">
    <property type="component" value="Unassembled WGS sequence"/>
</dbReference>
<dbReference type="EC" id="2.7.7.65" evidence="2"/>
<evidence type="ECO:0000313" key="9">
    <source>
        <dbReference type="Proteomes" id="UP000613768"/>
    </source>
</evidence>
<dbReference type="AlphaFoldDB" id="A0AAW3ZID3"/>
<evidence type="ECO:0000256" key="2">
    <source>
        <dbReference type="ARBA" id="ARBA00012528"/>
    </source>
</evidence>
<dbReference type="PANTHER" id="PTHR45138">
    <property type="entry name" value="REGULATORY COMPONENTS OF SENSORY TRANSDUCTION SYSTEM"/>
    <property type="match status" value="1"/>
</dbReference>
<name>A0AAW3ZID3_9GAMM</name>
<keyword evidence="9" id="KW-1185">Reference proteome</keyword>
<dbReference type="InterPro" id="IPR000160">
    <property type="entry name" value="GGDEF_dom"/>
</dbReference>
<dbReference type="GO" id="GO:0043709">
    <property type="term" value="P:cell adhesion involved in single-species biofilm formation"/>
    <property type="evidence" value="ECO:0007669"/>
    <property type="project" value="TreeGrafter"/>
</dbReference>
<dbReference type="CDD" id="cd00156">
    <property type="entry name" value="REC"/>
    <property type="match status" value="1"/>
</dbReference>
<keyword evidence="5" id="KW-0597">Phosphoprotein</keyword>
<protein>
    <recommendedName>
        <fullName evidence="2">diguanylate cyclase</fullName>
        <ecNumber evidence="2">2.7.7.65</ecNumber>
    </recommendedName>
</protein>
<keyword evidence="3" id="KW-0902">Two-component regulatory system</keyword>
<organism evidence="8 9">
    <name type="scientific">Pseudomarimonas arenosa</name>
    <dbReference type="NCBI Taxonomy" id="2774145"/>
    <lineage>
        <taxon>Bacteria</taxon>
        <taxon>Pseudomonadati</taxon>
        <taxon>Pseudomonadota</taxon>
        <taxon>Gammaproteobacteria</taxon>
        <taxon>Lysobacterales</taxon>
        <taxon>Lysobacteraceae</taxon>
        <taxon>Pseudomarimonas</taxon>
    </lineage>
</organism>
<dbReference type="InterPro" id="IPR050469">
    <property type="entry name" value="Diguanylate_Cyclase"/>
</dbReference>
<proteinExistence type="predicted"/>
<feature type="modified residue" description="4-aspartylphosphate" evidence="5">
    <location>
        <position position="177"/>
    </location>
</feature>
<comment type="cofactor">
    <cofactor evidence="1">
        <name>Mg(2+)</name>
        <dbReference type="ChEBI" id="CHEBI:18420"/>
    </cofactor>
</comment>
<gene>
    <name evidence="8" type="ORF">IFO71_08795</name>
</gene>
<dbReference type="InterPro" id="IPR011006">
    <property type="entry name" value="CheY-like_superfamily"/>
</dbReference>
<feature type="domain" description="GGDEF" evidence="7">
    <location>
        <begin position="415"/>
        <end position="547"/>
    </location>
</feature>
<evidence type="ECO:0000259" key="7">
    <source>
        <dbReference type="PROSITE" id="PS50887"/>
    </source>
</evidence>
<dbReference type="InterPro" id="IPR001789">
    <property type="entry name" value="Sig_transdc_resp-reg_receiver"/>
</dbReference>
<dbReference type="NCBIfam" id="TIGR00254">
    <property type="entry name" value="GGDEF"/>
    <property type="match status" value="1"/>
</dbReference>
<dbReference type="PROSITE" id="PS50887">
    <property type="entry name" value="GGDEF"/>
    <property type="match status" value="1"/>
</dbReference>
<comment type="caution">
    <text evidence="8">The sequence shown here is derived from an EMBL/GenBank/DDBJ whole genome shotgun (WGS) entry which is preliminary data.</text>
</comment>
<dbReference type="SMART" id="SM00448">
    <property type="entry name" value="REC"/>
    <property type="match status" value="2"/>
</dbReference>
<accession>A0AAW3ZID3</accession>
<dbReference type="GO" id="GO:0000160">
    <property type="term" value="P:phosphorelay signal transduction system"/>
    <property type="evidence" value="ECO:0007669"/>
    <property type="project" value="UniProtKB-KW"/>
</dbReference>
<evidence type="ECO:0000256" key="5">
    <source>
        <dbReference type="PROSITE-ProRule" id="PRU00169"/>
    </source>
</evidence>
<dbReference type="Pfam" id="PF00990">
    <property type="entry name" value="GGDEF"/>
    <property type="match status" value="1"/>
</dbReference>
<dbReference type="PANTHER" id="PTHR45138:SF9">
    <property type="entry name" value="DIGUANYLATE CYCLASE DGCM-RELATED"/>
    <property type="match status" value="1"/>
</dbReference>
<dbReference type="GO" id="GO:0052621">
    <property type="term" value="F:diguanylate cyclase activity"/>
    <property type="evidence" value="ECO:0007669"/>
    <property type="project" value="UniProtKB-EC"/>
</dbReference>
<dbReference type="SUPFAM" id="SSF47226">
    <property type="entry name" value="Histidine-containing phosphotransfer domain, HPT domain"/>
    <property type="match status" value="1"/>
</dbReference>
<sequence>MNEQRAAQALAQLEALKRDYKVRTRAVVESLAVRLQQSADEDVLAEVESQLHKLAGSGGSFGYTELSRAARQLELKVRGLRNAADVSTAFDADGLAEQIADLGQHLGTPGDPLSGPRLSSRRATQDNFVVLLEPNQSEAERLAATLLQFGHDVRVKSSLDELAAEVGNQPPEALIIDLDCEGGGQDSIRRIFDRVQTLRDDGDLSQSVVFYLSTDDSTELRLSAARAAASGLFVKPIDPMAIVDRLELARQHRAAPRFKVLVVDDDILLARHHATILEAGGFDVEVVENPYATLDVMARFRPDLVLLDIYMPGCSGTELARVIRMHEDWLATPIVYLSAETDVDLQLTATSEGADDFLTKPISDGHLVAAARNRCERAYQMSMLINRDSLTGLLKHARIKEELINEVSRSRRSRLPLSVVMADIDHFKKVNDTYGHPAGDQVIRALGNLMRQRVRASDRIGRYGGEEFMLVLPNCRADSAQQLADDIRQRFKALQFAAKNQQFSVTLSAGIACSEEVADATALIAVADEALYRAKQNGRDRSEIGTAP</sequence>
<evidence type="ECO:0000256" key="4">
    <source>
        <dbReference type="ARBA" id="ARBA00034247"/>
    </source>
</evidence>
<dbReference type="Pfam" id="PF01627">
    <property type="entry name" value="Hpt"/>
    <property type="match status" value="1"/>
</dbReference>
<dbReference type="Pfam" id="PF00072">
    <property type="entry name" value="Response_reg"/>
    <property type="match status" value="1"/>
</dbReference>
<dbReference type="Gene3D" id="1.20.120.160">
    <property type="entry name" value="HPT domain"/>
    <property type="match status" value="1"/>
</dbReference>
<dbReference type="CDD" id="cd01949">
    <property type="entry name" value="GGDEF"/>
    <property type="match status" value="1"/>
</dbReference>
<evidence type="ECO:0000256" key="3">
    <source>
        <dbReference type="ARBA" id="ARBA00023012"/>
    </source>
</evidence>
<dbReference type="FunFam" id="3.30.70.270:FF:000001">
    <property type="entry name" value="Diguanylate cyclase domain protein"/>
    <property type="match status" value="1"/>
</dbReference>
<dbReference type="GO" id="GO:1902201">
    <property type="term" value="P:negative regulation of bacterial-type flagellum-dependent cell motility"/>
    <property type="evidence" value="ECO:0007669"/>
    <property type="project" value="TreeGrafter"/>
</dbReference>
<dbReference type="GO" id="GO:0005886">
    <property type="term" value="C:plasma membrane"/>
    <property type="evidence" value="ECO:0007669"/>
    <property type="project" value="TreeGrafter"/>
</dbReference>
<dbReference type="InterPro" id="IPR036641">
    <property type="entry name" value="HPT_dom_sf"/>
</dbReference>
<dbReference type="PROSITE" id="PS50110">
    <property type="entry name" value="RESPONSE_REGULATORY"/>
    <property type="match status" value="2"/>
</dbReference>
<dbReference type="Gene3D" id="3.40.50.2300">
    <property type="match status" value="2"/>
</dbReference>
<comment type="catalytic activity">
    <reaction evidence="4">
        <text>2 GTP = 3',3'-c-di-GMP + 2 diphosphate</text>
        <dbReference type="Rhea" id="RHEA:24898"/>
        <dbReference type="ChEBI" id="CHEBI:33019"/>
        <dbReference type="ChEBI" id="CHEBI:37565"/>
        <dbReference type="ChEBI" id="CHEBI:58805"/>
        <dbReference type="EC" id="2.7.7.65"/>
    </reaction>
</comment>
<dbReference type="InterPro" id="IPR029787">
    <property type="entry name" value="Nucleotide_cyclase"/>
</dbReference>
<dbReference type="InterPro" id="IPR008207">
    <property type="entry name" value="Sig_transdc_His_kin_Hpt_dom"/>
</dbReference>
<reference evidence="8 9" key="1">
    <citation type="submission" date="2020-09" db="EMBL/GenBank/DDBJ databases">
        <title>Pseudoxanthomonas sp. CAU 1598 isolated from sand of Yaerae Beach.</title>
        <authorList>
            <person name="Kim W."/>
        </authorList>
    </citation>
    <scope>NUCLEOTIDE SEQUENCE [LARGE SCALE GENOMIC DNA]</scope>
    <source>
        <strain evidence="8 9">CAU 1598</strain>
    </source>
</reference>
<evidence type="ECO:0000259" key="6">
    <source>
        <dbReference type="PROSITE" id="PS50110"/>
    </source>
</evidence>
<dbReference type="GO" id="GO:0004672">
    <property type="term" value="F:protein kinase activity"/>
    <property type="evidence" value="ECO:0007669"/>
    <property type="project" value="UniProtKB-ARBA"/>
</dbReference>
<evidence type="ECO:0000313" key="8">
    <source>
        <dbReference type="EMBL" id="MBD8525840.1"/>
    </source>
</evidence>
<feature type="modified residue" description="4-aspartylphosphate" evidence="5">
    <location>
        <position position="308"/>
    </location>
</feature>
<feature type="domain" description="Response regulatory" evidence="6">
    <location>
        <begin position="259"/>
        <end position="375"/>
    </location>
</feature>
<dbReference type="InterPro" id="IPR043128">
    <property type="entry name" value="Rev_trsase/Diguanyl_cyclase"/>
</dbReference>